<dbReference type="OrthoDB" id="5872033at2759"/>
<dbReference type="Proteomes" id="UP000053660">
    <property type="component" value="Unassembled WGS sequence"/>
</dbReference>
<proteinExistence type="predicted"/>
<dbReference type="InterPro" id="IPR012337">
    <property type="entry name" value="RNaseH-like_sf"/>
</dbReference>
<evidence type="ECO:0000313" key="2">
    <source>
        <dbReference type="Proteomes" id="UP000053660"/>
    </source>
</evidence>
<gene>
    <name evidence="1" type="ORF">OESDEN_06009</name>
</gene>
<dbReference type="InterPro" id="IPR036397">
    <property type="entry name" value="RNaseH_sf"/>
</dbReference>
<accession>A0A0B1T930</accession>
<dbReference type="SUPFAM" id="SSF53098">
    <property type="entry name" value="Ribonuclease H-like"/>
    <property type="match status" value="1"/>
</dbReference>
<protein>
    <submittedName>
        <fullName evidence="1">Uncharacterized protein</fullName>
    </submittedName>
</protein>
<organism evidence="1 2">
    <name type="scientific">Oesophagostomum dentatum</name>
    <name type="common">Nodular worm</name>
    <dbReference type="NCBI Taxonomy" id="61180"/>
    <lineage>
        <taxon>Eukaryota</taxon>
        <taxon>Metazoa</taxon>
        <taxon>Ecdysozoa</taxon>
        <taxon>Nematoda</taxon>
        <taxon>Chromadorea</taxon>
        <taxon>Rhabditida</taxon>
        <taxon>Rhabditina</taxon>
        <taxon>Rhabditomorpha</taxon>
        <taxon>Strongyloidea</taxon>
        <taxon>Strongylidae</taxon>
        <taxon>Oesophagostomum</taxon>
    </lineage>
</organism>
<evidence type="ECO:0000313" key="1">
    <source>
        <dbReference type="EMBL" id="KHJ94068.1"/>
    </source>
</evidence>
<dbReference type="GO" id="GO:0003676">
    <property type="term" value="F:nucleic acid binding"/>
    <property type="evidence" value="ECO:0007669"/>
    <property type="project" value="InterPro"/>
</dbReference>
<name>A0A0B1T930_OESDE</name>
<dbReference type="AlphaFoldDB" id="A0A0B1T930"/>
<reference evidence="1 2" key="1">
    <citation type="submission" date="2014-03" db="EMBL/GenBank/DDBJ databases">
        <title>Draft genome of the hookworm Oesophagostomum dentatum.</title>
        <authorList>
            <person name="Mitreva M."/>
        </authorList>
    </citation>
    <scope>NUCLEOTIDE SEQUENCE [LARGE SCALE GENOMIC DNA]</scope>
    <source>
        <strain evidence="1 2">OD-Hann</strain>
    </source>
</reference>
<dbReference type="EMBL" id="KN550479">
    <property type="protein sequence ID" value="KHJ94068.1"/>
    <property type="molecule type" value="Genomic_DNA"/>
</dbReference>
<sequence>MAANRGIEWKHITPYAPWQGGLYERLIKSIKQALHKALKGSPISSFDYLTTCDLVLTFPYFEHDENSNDTNYYPPEEVQTLETRKQAEKALQSSCALTDKFWKVWKDQYLSSLREKQKRNISNKRHCNKTPKLEDVVLIMDPIPPRND</sequence>
<keyword evidence="2" id="KW-1185">Reference proteome</keyword>
<dbReference type="Gene3D" id="3.30.420.10">
    <property type="entry name" value="Ribonuclease H-like superfamily/Ribonuclease H"/>
    <property type="match status" value="1"/>
</dbReference>